<gene>
    <name evidence="1" type="ORF">YP76_10035</name>
</gene>
<evidence type="ECO:0000313" key="2">
    <source>
        <dbReference type="Proteomes" id="UP000033874"/>
    </source>
</evidence>
<evidence type="ECO:0000313" key="1">
    <source>
        <dbReference type="EMBL" id="KKW92261.1"/>
    </source>
</evidence>
<dbReference type="PATRIC" id="fig|56193.3.peg.2083"/>
<dbReference type="EMBL" id="LBIC01000004">
    <property type="protein sequence ID" value="KKW92261.1"/>
    <property type="molecule type" value="Genomic_DNA"/>
</dbReference>
<accession>A0A0M3ATJ8</accession>
<protein>
    <submittedName>
        <fullName evidence="1">Uncharacterized protein</fullName>
    </submittedName>
</protein>
<dbReference type="AlphaFoldDB" id="A0A0M3ATJ8"/>
<name>A0A0M3ATJ8_9SPHN</name>
<proteinExistence type="predicted"/>
<organism evidence="1 2">
    <name type="scientific">Sphingobium chungbukense</name>
    <dbReference type="NCBI Taxonomy" id="56193"/>
    <lineage>
        <taxon>Bacteria</taxon>
        <taxon>Pseudomonadati</taxon>
        <taxon>Pseudomonadota</taxon>
        <taxon>Alphaproteobacteria</taxon>
        <taxon>Sphingomonadales</taxon>
        <taxon>Sphingomonadaceae</taxon>
        <taxon>Sphingobium</taxon>
    </lineage>
</organism>
<dbReference type="Proteomes" id="UP000033874">
    <property type="component" value="Unassembled WGS sequence"/>
</dbReference>
<dbReference type="RefSeq" id="WP_046763465.1">
    <property type="nucleotide sequence ID" value="NZ_LBIC01000004.1"/>
</dbReference>
<dbReference type="STRING" id="56193.YP76_10035"/>
<sequence>MSKKIEMADEERRLMEMNVCATCRFWMRYTAQDKGPFFEIAEGTGECRRNPPVLDDRAHKFQSTEDAAGCAQWPVTWDGHWCGQHQPRLPTAGDVA</sequence>
<comment type="caution">
    <text evidence="1">The sequence shown here is derived from an EMBL/GenBank/DDBJ whole genome shotgun (WGS) entry which is preliminary data.</text>
</comment>
<reference evidence="1 2" key="1">
    <citation type="submission" date="2015-04" db="EMBL/GenBank/DDBJ databases">
        <title>Genome sequence of aromatic hydrocarbons-degrading Sphingobium chungbukense DJ77.</title>
        <authorList>
            <person name="Kim Y.-C."/>
            <person name="Chae J.-C."/>
        </authorList>
    </citation>
    <scope>NUCLEOTIDE SEQUENCE [LARGE SCALE GENOMIC DNA]</scope>
    <source>
        <strain evidence="1 2">DJ77</strain>
    </source>
</reference>
<keyword evidence="2" id="KW-1185">Reference proteome</keyword>